<feature type="non-terminal residue" evidence="1">
    <location>
        <position position="317"/>
    </location>
</feature>
<protein>
    <submittedName>
        <fullName evidence="1">Uncharacterized protein</fullName>
    </submittedName>
</protein>
<sequence length="317" mass="36496">MLMGKIKIICFVPTLAPRWHCLPSLANSMFINFAAYVTVDNFVEICGKLQEFQTLGRERLDMPEGELIDIAVQIDGANALIDKDGFRSVFYIGQSYNYDSLKFSDLGLEQNTPQNWTNITTLNAENFSSFALTSHINNVLIYGCSRLKPFRYNGICYENCTYNVFYDNGFEQCIDKFCNYSIIIPITEPRNWNVCIECEKLSYDINLMLICRQSCAQTQITYYTELNSDEFFCIDSQDSIQDYNEISCEVYNVTLQRSGITCTDNVSCYQSQLILLLDQNNFTCADTTIDQIFSNENISAFQQHLKKPMFSSILRNR</sequence>
<organism evidence="1">
    <name type="scientific">Trepomonas sp. PC1</name>
    <dbReference type="NCBI Taxonomy" id="1076344"/>
    <lineage>
        <taxon>Eukaryota</taxon>
        <taxon>Metamonada</taxon>
        <taxon>Diplomonadida</taxon>
        <taxon>Hexamitidae</taxon>
        <taxon>Hexamitinae</taxon>
        <taxon>Trepomonas</taxon>
    </lineage>
</organism>
<dbReference type="EMBL" id="GDID01006663">
    <property type="protein sequence ID" value="JAP89943.1"/>
    <property type="molecule type" value="Transcribed_RNA"/>
</dbReference>
<proteinExistence type="predicted"/>
<gene>
    <name evidence="1" type="ORF">TPC1_30562</name>
</gene>
<dbReference type="AlphaFoldDB" id="A0A146JZ34"/>
<name>A0A146JZ34_9EUKA</name>
<reference evidence="1" key="1">
    <citation type="submission" date="2015-07" db="EMBL/GenBank/DDBJ databases">
        <title>Adaptation to a free-living lifestyle via gene acquisitions in the diplomonad Trepomonas sp. PC1.</title>
        <authorList>
            <person name="Xu F."/>
            <person name="Jerlstrom-Hultqvist J."/>
            <person name="Kolisko M."/>
            <person name="Simpson A.G.B."/>
            <person name="Roger A.J."/>
            <person name="Svard S.G."/>
            <person name="Andersson J.O."/>
        </authorList>
    </citation>
    <scope>NUCLEOTIDE SEQUENCE</scope>
    <source>
        <strain evidence="1">PC1</strain>
    </source>
</reference>
<evidence type="ECO:0000313" key="1">
    <source>
        <dbReference type="EMBL" id="JAP89943.1"/>
    </source>
</evidence>
<accession>A0A146JZ34</accession>